<keyword evidence="2" id="KW-1185">Reference proteome</keyword>
<protein>
    <submittedName>
        <fullName evidence="1">Uncharacterized protein</fullName>
    </submittedName>
</protein>
<evidence type="ECO:0000313" key="1">
    <source>
        <dbReference type="EMBL" id="KAG4305320.1"/>
    </source>
</evidence>
<accession>A0ACB7CE33</accession>
<gene>
    <name evidence="1" type="ORF">PORY_001490</name>
</gene>
<proteinExistence type="predicted"/>
<comment type="caution">
    <text evidence="1">The sequence shown here is derived from an EMBL/GenBank/DDBJ whole genome shotgun (WGS) entry which is preliminary data.</text>
</comment>
<dbReference type="Proteomes" id="UP000768646">
    <property type="component" value="Unassembled WGS sequence"/>
</dbReference>
<name>A0ACB7CE33_9ASCO</name>
<organism evidence="1 2">
    <name type="scientific">Pneumocystis oryctolagi</name>
    <dbReference type="NCBI Taxonomy" id="42067"/>
    <lineage>
        <taxon>Eukaryota</taxon>
        <taxon>Fungi</taxon>
        <taxon>Dikarya</taxon>
        <taxon>Ascomycota</taxon>
        <taxon>Taphrinomycotina</taxon>
        <taxon>Pneumocystomycetes</taxon>
        <taxon>Pneumocystaceae</taxon>
        <taxon>Pneumocystis</taxon>
    </lineage>
</organism>
<dbReference type="EMBL" id="JABTEG010000004">
    <property type="protein sequence ID" value="KAG4305320.1"/>
    <property type="molecule type" value="Genomic_DNA"/>
</dbReference>
<feature type="non-terminal residue" evidence="1">
    <location>
        <position position="1"/>
    </location>
</feature>
<evidence type="ECO:0000313" key="2">
    <source>
        <dbReference type="Proteomes" id="UP000768646"/>
    </source>
</evidence>
<reference evidence="1 2" key="1">
    <citation type="journal article" date="2021" name="Commun. Biol.">
        <title>Genomic insights into the host specific adaptation of the Pneumocystis genus.</title>
        <authorList>
            <person name="Cisse O.H."/>
            <person name="Ma L."/>
            <person name="Dekker J.P."/>
            <person name="Khil P.P."/>
            <person name="Youn J.-H."/>
            <person name="Brenchley J.M."/>
            <person name="Blair R."/>
            <person name="Pahar B."/>
            <person name="Chabe M."/>
            <person name="Van Rompay K.K.A."/>
            <person name="Keesler R."/>
            <person name="Sukura A."/>
            <person name="Hirsch V."/>
            <person name="Kutty G."/>
            <person name="Liu Y."/>
            <person name="Peng L."/>
            <person name="Chen J."/>
            <person name="Song J."/>
            <person name="Weissenbacher-Lang C."/>
            <person name="Xu J."/>
            <person name="Upham N.S."/>
            <person name="Stajich J.E."/>
            <person name="Cuomo C.A."/>
            <person name="Cushion M.T."/>
            <person name="Kovacs J.A."/>
        </authorList>
    </citation>
    <scope>NUCLEOTIDE SEQUENCE [LARGE SCALE GENOMIC DNA]</scope>
    <source>
        <strain evidence="1 2">RABM</strain>
    </source>
</reference>
<sequence length="160" mass="18793">KMRIEVDSFGGNKIYPGRGKIYVRLDNKVFRFLFKKTCSLFLQRKNPRKISWTILYRKLHKKGITEEVAKKRSRRTVKHQRAIVGASLEMIMEKRNQREEVRISARQIAIKDAKEKKRAHQDQKRAEKAKLASIARGTSITKFSKQQAKGYRSKVMTTTR</sequence>